<keyword evidence="6" id="KW-1185">Reference proteome</keyword>
<dbReference type="InterPro" id="IPR002068">
    <property type="entry name" value="A-crystallin/Hsp20_dom"/>
</dbReference>
<keyword evidence="3" id="KW-0732">Signal</keyword>
<evidence type="ECO:0000256" key="2">
    <source>
        <dbReference type="RuleBase" id="RU003616"/>
    </source>
</evidence>
<evidence type="ECO:0000256" key="1">
    <source>
        <dbReference type="PROSITE-ProRule" id="PRU00285"/>
    </source>
</evidence>
<feature type="chain" id="PRO_5035681961" description="SHSP domain-containing protein" evidence="3">
    <location>
        <begin position="17"/>
        <end position="236"/>
    </location>
</feature>
<dbReference type="Proteomes" id="UP000614601">
    <property type="component" value="Unassembled WGS sequence"/>
</dbReference>
<reference evidence="5" key="1">
    <citation type="submission" date="2020-09" db="EMBL/GenBank/DDBJ databases">
        <authorList>
            <person name="Kikuchi T."/>
        </authorList>
    </citation>
    <scope>NUCLEOTIDE SEQUENCE</scope>
    <source>
        <strain evidence="5">SH1</strain>
    </source>
</reference>
<dbReference type="AlphaFoldDB" id="A0A811L832"/>
<dbReference type="Gene3D" id="2.60.40.790">
    <property type="match status" value="1"/>
</dbReference>
<evidence type="ECO:0000313" key="5">
    <source>
        <dbReference type="EMBL" id="CAD5223686.1"/>
    </source>
</evidence>
<dbReference type="CDD" id="cd06464">
    <property type="entry name" value="ACD_sHsps-like"/>
    <property type="match status" value="1"/>
</dbReference>
<organism evidence="5 6">
    <name type="scientific">Bursaphelenchus okinawaensis</name>
    <dbReference type="NCBI Taxonomy" id="465554"/>
    <lineage>
        <taxon>Eukaryota</taxon>
        <taxon>Metazoa</taxon>
        <taxon>Ecdysozoa</taxon>
        <taxon>Nematoda</taxon>
        <taxon>Chromadorea</taxon>
        <taxon>Rhabditida</taxon>
        <taxon>Tylenchina</taxon>
        <taxon>Tylenchomorpha</taxon>
        <taxon>Aphelenchoidea</taxon>
        <taxon>Aphelenchoididae</taxon>
        <taxon>Bursaphelenchus</taxon>
    </lineage>
</organism>
<feature type="signal peptide" evidence="3">
    <location>
        <begin position="1"/>
        <end position="16"/>
    </location>
</feature>
<protein>
    <recommendedName>
        <fullName evidence="4">SHSP domain-containing protein</fullName>
    </recommendedName>
</protein>
<proteinExistence type="inferred from homology"/>
<dbReference type="Proteomes" id="UP000783686">
    <property type="component" value="Unassembled WGS sequence"/>
</dbReference>
<evidence type="ECO:0000313" key="6">
    <source>
        <dbReference type="Proteomes" id="UP000614601"/>
    </source>
</evidence>
<evidence type="ECO:0000256" key="3">
    <source>
        <dbReference type="SAM" id="SignalP"/>
    </source>
</evidence>
<dbReference type="InterPro" id="IPR008978">
    <property type="entry name" value="HSP20-like_chaperone"/>
</dbReference>
<gene>
    <name evidence="5" type="ORF">BOKJ2_LOCUS10456</name>
</gene>
<dbReference type="SUPFAM" id="SSF49764">
    <property type="entry name" value="HSP20-like chaperones"/>
    <property type="match status" value="1"/>
</dbReference>
<evidence type="ECO:0000259" key="4">
    <source>
        <dbReference type="PROSITE" id="PS01031"/>
    </source>
</evidence>
<name>A0A811L832_9BILA</name>
<dbReference type="EMBL" id="CAJFDH010000005">
    <property type="protein sequence ID" value="CAD5223686.1"/>
    <property type="molecule type" value="Genomic_DNA"/>
</dbReference>
<dbReference type="Pfam" id="PF00011">
    <property type="entry name" value="HSP20"/>
    <property type="match status" value="1"/>
</dbReference>
<comment type="caution">
    <text evidence="5">The sequence shown here is derived from an EMBL/GenBank/DDBJ whole genome shotgun (WGS) entry which is preliminary data.</text>
</comment>
<accession>A0A811L832</accession>
<dbReference type="EMBL" id="CAJFCW020000005">
    <property type="protein sequence ID" value="CAG9118483.1"/>
    <property type="molecule type" value="Genomic_DNA"/>
</dbReference>
<comment type="similarity">
    <text evidence="1 2">Belongs to the small heat shock protein (HSP20) family.</text>
</comment>
<dbReference type="OrthoDB" id="1431247at2759"/>
<sequence length="236" mass="25860">MLQKLIFLSLFSFAISAEVSHYQHVKAEVRENGAPVTVSGGGEEQHTVQTATVVGPTTTHTVFKGLRDLLDEMENQFSNFKVPSFSFSSDHYPASVSSVHPKYSTFGQSSSSQGIMPMPGQKSFSQIMMPSASQKCDRIAGADSLKFECGVADFKPEEVHVKLNGETLKLSGYHEQKIDGGVRKISFEESVLVPAVDYNLDEIKSFIDQNNVLNVVVPKKKTAKGEGVREIAVQRS</sequence>
<dbReference type="PROSITE" id="PS01031">
    <property type="entry name" value="SHSP"/>
    <property type="match status" value="1"/>
</dbReference>
<feature type="domain" description="SHSP" evidence="4">
    <location>
        <begin position="127"/>
        <end position="236"/>
    </location>
</feature>